<dbReference type="EMBL" id="CAJVPJ010002637">
    <property type="protein sequence ID" value="CAG8626092.1"/>
    <property type="molecule type" value="Genomic_DNA"/>
</dbReference>
<proteinExistence type="predicted"/>
<dbReference type="Proteomes" id="UP000789572">
    <property type="component" value="Unassembled WGS sequence"/>
</dbReference>
<comment type="caution">
    <text evidence="2">The sequence shown here is derived from an EMBL/GenBank/DDBJ whole genome shotgun (WGS) entry which is preliminary data.</text>
</comment>
<feature type="compositionally biased region" description="Basic and acidic residues" evidence="1">
    <location>
        <begin position="156"/>
        <end position="174"/>
    </location>
</feature>
<evidence type="ECO:0000313" key="3">
    <source>
        <dbReference type="Proteomes" id="UP000789572"/>
    </source>
</evidence>
<name>A0A9N9D382_9GLOM</name>
<accession>A0A9N9D382</accession>
<dbReference type="AlphaFoldDB" id="A0A9N9D382"/>
<gene>
    <name evidence="2" type="ORF">POCULU_LOCUS8655</name>
</gene>
<feature type="region of interest" description="Disordered" evidence="1">
    <location>
        <begin position="142"/>
        <end position="174"/>
    </location>
</feature>
<sequence>NDSQLTLKQALDSINKDLKRIAKHGSDAKCREKAESIIVNWKKLNNSWLFGYELLVPAKPFHSWSIGDELLHENNVIIIAIDTSSEHLIKDKIDRKLLNIPFSENIYCLGMDKKYSRMQELNFERDILMAEQHNEVIRTAVVRDQAEVPQEERDELDNQREGDEKNKTSNKRKDCEEEEECSSILFDEKNEDSLIESIDESRLISETRLPISKISDNISEYKLSNGSDLLTMFKKYQKSIPKCRRVTTILGYIGSNSRESEWMQRIFRERYSQDFSNTISWDPKSASNYLQEYFNKNCEEIHQIKDIKKLHTNIQFM</sequence>
<feature type="non-terminal residue" evidence="2">
    <location>
        <position position="317"/>
    </location>
</feature>
<dbReference type="OrthoDB" id="2431067at2759"/>
<reference evidence="2" key="1">
    <citation type="submission" date="2021-06" db="EMBL/GenBank/DDBJ databases">
        <authorList>
            <person name="Kallberg Y."/>
            <person name="Tangrot J."/>
            <person name="Rosling A."/>
        </authorList>
    </citation>
    <scope>NUCLEOTIDE SEQUENCE</scope>
    <source>
        <strain evidence="2">IA702</strain>
    </source>
</reference>
<evidence type="ECO:0000256" key="1">
    <source>
        <dbReference type="SAM" id="MobiDB-lite"/>
    </source>
</evidence>
<keyword evidence="3" id="KW-1185">Reference proteome</keyword>
<organism evidence="2 3">
    <name type="scientific">Paraglomus occultum</name>
    <dbReference type="NCBI Taxonomy" id="144539"/>
    <lineage>
        <taxon>Eukaryota</taxon>
        <taxon>Fungi</taxon>
        <taxon>Fungi incertae sedis</taxon>
        <taxon>Mucoromycota</taxon>
        <taxon>Glomeromycotina</taxon>
        <taxon>Glomeromycetes</taxon>
        <taxon>Paraglomerales</taxon>
        <taxon>Paraglomeraceae</taxon>
        <taxon>Paraglomus</taxon>
    </lineage>
</organism>
<evidence type="ECO:0000313" key="2">
    <source>
        <dbReference type="EMBL" id="CAG8626092.1"/>
    </source>
</evidence>
<protein>
    <submittedName>
        <fullName evidence="2">6280_t:CDS:1</fullName>
    </submittedName>
</protein>